<dbReference type="FunFam" id="4.10.1100.10:FF:000001">
    <property type="entry name" value="Squamosa promoter-binding-like protein 14"/>
    <property type="match status" value="1"/>
</dbReference>
<protein>
    <submittedName>
        <fullName evidence="13">Transcription factor, SBP-box</fullName>
    </submittedName>
</protein>
<organism evidence="13 14">
    <name type="scientific">Artemisia annua</name>
    <name type="common">Sweet wormwood</name>
    <dbReference type="NCBI Taxonomy" id="35608"/>
    <lineage>
        <taxon>Eukaryota</taxon>
        <taxon>Viridiplantae</taxon>
        <taxon>Streptophyta</taxon>
        <taxon>Embryophyta</taxon>
        <taxon>Tracheophyta</taxon>
        <taxon>Spermatophyta</taxon>
        <taxon>Magnoliopsida</taxon>
        <taxon>eudicotyledons</taxon>
        <taxon>Gunneridae</taxon>
        <taxon>Pentapetalae</taxon>
        <taxon>asterids</taxon>
        <taxon>campanulids</taxon>
        <taxon>Asterales</taxon>
        <taxon>Asteraceae</taxon>
        <taxon>Asteroideae</taxon>
        <taxon>Anthemideae</taxon>
        <taxon>Artemisiinae</taxon>
        <taxon>Artemisia</taxon>
    </lineage>
</organism>
<evidence type="ECO:0000256" key="7">
    <source>
        <dbReference type="ARBA" id="ARBA00023163"/>
    </source>
</evidence>
<evidence type="ECO:0000256" key="1">
    <source>
        <dbReference type="ARBA" id="ARBA00004123"/>
    </source>
</evidence>
<evidence type="ECO:0000256" key="5">
    <source>
        <dbReference type="ARBA" id="ARBA00023015"/>
    </source>
</evidence>
<keyword evidence="8" id="KW-0539">Nucleus</keyword>
<keyword evidence="14" id="KW-1185">Reference proteome</keyword>
<keyword evidence="7" id="KW-0804">Transcription</keyword>
<dbReference type="GO" id="GO:0008270">
    <property type="term" value="F:zinc ion binding"/>
    <property type="evidence" value="ECO:0007669"/>
    <property type="project" value="UniProtKB-KW"/>
</dbReference>
<dbReference type="Gene3D" id="4.10.1100.10">
    <property type="entry name" value="Transcription factor, SBP-box domain"/>
    <property type="match status" value="1"/>
</dbReference>
<dbReference type="Proteomes" id="UP000245207">
    <property type="component" value="Unassembled WGS sequence"/>
</dbReference>
<evidence type="ECO:0000259" key="12">
    <source>
        <dbReference type="PROSITE" id="PS51141"/>
    </source>
</evidence>
<comment type="caution">
    <text evidence="13">The sequence shown here is derived from an EMBL/GenBank/DDBJ whole genome shotgun (WGS) entry which is preliminary data.</text>
</comment>
<dbReference type="AlphaFoldDB" id="A0A2U1NY22"/>
<evidence type="ECO:0000256" key="10">
    <source>
        <dbReference type="PROSITE-ProRule" id="PRU00470"/>
    </source>
</evidence>
<gene>
    <name evidence="13" type="ORF">CTI12_AA215810</name>
</gene>
<feature type="compositionally biased region" description="Low complexity" evidence="11">
    <location>
        <begin position="194"/>
        <end position="209"/>
    </location>
</feature>
<evidence type="ECO:0000313" key="14">
    <source>
        <dbReference type="Proteomes" id="UP000245207"/>
    </source>
</evidence>
<proteinExistence type="predicted"/>
<dbReference type="GO" id="GO:0005634">
    <property type="term" value="C:nucleus"/>
    <property type="evidence" value="ECO:0007669"/>
    <property type="project" value="UniProtKB-SubCell"/>
</dbReference>
<keyword evidence="2" id="KW-0479">Metal-binding</keyword>
<dbReference type="PANTHER" id="PTHR31251:SF206">
    <property type="entry name" value="TRANSCRIPTION FACTOR, SBP-BOX-RELATED"/>
    <property type="match status" value="1"/>
</dbReference>
<evidence type="ECO:0000256" key="11">
    <source>
        <dbReference type="SAM" id="MobiDB-lite"/>
    </source>
</evidence>
<dbReference type="Pfam" id="PF03110">
    <property type="entry name" value="SBP"/>
    <property type="match status" value="1"/>
</dbReference>
<feature type="region of interest" description="Disordered" evidence="11">
    <location>
        <begin position="161"/>
        <end position="212"/>
    </location>
</feature>
<evidence type="ECO:0000256" key="3">
    <source>
        <dbReference type="ARBA" id="ARBA00022771"/>
    </source>
</evidence>
<dbReference type="InterPro" id="IPR044817">
    <property type="entry name" value="SBP-like"/>
</dbReference>
<keyword evidence="4" id="KW-0862">Zinc</keyword>
<dbReference type="GO" id="GO:0003677">
    <property type="term" value="F:DNA binding"/>
    <property type="evidence" value="ECO:0007669"/>
    <property type="project" value="UniProtKB-KW"/>
</dbReference>
<dbReference type="OrthoDB" id="514967at2759"/>
<keyword evidence="3 10" id="KW-0863">Zinc-finger</keyword>
<evidence type="ECO:0000256" key="2">
    <source>
        <dbReference type="ARBA" id="ARBA00022723"/>
    </source>
</evidence>
<dbReference type="PROSITE" id="PS51141">
    <property type="entry name" value="ZF_SBP"/>
    <property type="match status" value="1"/>
</dbReference>
<feature type="compositionally biased region" description="Basic residues" evidence="11">
    <location>
        <begin position="161"/>
        <end position="170"/>
    </location>
</feature>
<dbReference type="PANTHER" id="PTHR31251">
    <property type="entry name" value="SQUAMOSA PROMOTER-BINDING-LIKE PROTEIN 4"/>
    <property type="match status" value="1"/>
</dbReference>
<accession>A0A2U1NY22</accession>
<keyword evidence="5" id="KW-0805">Transcription regulation</keyword>
<keyword evidence="6" id="KW-0238">DNA-binding</keyword>
<evidence type="ECO:0000256" key="4">
    <source>
        <dbReference type="ARBA" id="ARBA00022833"/>
    </source>
</evidence>
<sequence>MEWNWDNNEVPKSLAASTHENGEYLGGEDVQRSFSNDITEEGSVISGEALFGLKLGQETYNQDKLRMSSFPLVPTSLSSPVVKKSRAVYQSSHSPRCQVEGCNLDLVSAKDYHRRHKICADHSKSPKVVVGGMERRFCQQCSRLHDLSEFDDRKRSCRRRLSAHNARRRRPQSEDKFSPTHRRPYMGFFVNGVSTSTPSPNSTPESSSNFKREDVDMISSGALSDISSSFHGVTPRLANHDGLDANSNSICKMEVRHSFSLQATSSWGFNSRDEPSSFDQFINGHNTGLTQHGTPLEMQHTRNTQIPPHDFDYFCSN</sequence>
<dbReference type="InterPro" id="IPR036893">
    <property type="entry name" value="SBP_sf"/>
</dbReference>
<name>A0A2U1NY22_ARTAN</name>
<dbReference type="SUPFAM" id="SSF103612">
    <property type="entry name" value="SBT domain"/>
    <property type="match status" value="1"/>
</dbReference>
<evidence type="ECO:0000313" key="13">
    <source>
        <dbReference type="EMBL" id="PWA78401.1"/>
    </source>
</evidence>
<evidence type="ECO:0000256" key="8">
    <source>
        <dbReference type="ARBA" id="ARBA00023242"/>
    </source>
</evidence>
<evidence type="ECO:0000256" key="6">
    <source>
        <dbReference type="ARBA" id="ARBA00023125"/>
    </source>
</evidence>
<comment type="function">
    <text evidence="9">Probable transcriptional factor. Binds to the promoter of the SQUAMOSA gene.</text>
</comment>
<comment type="subcellular location">
    <subcellularLocation>
        <location evidence="1">Nucleus</location>
    </subcellularLocation>
</comment>
<feature type="domain" description="SBP-type" evidence="12">
    <location>
        <begin position="94"/>
        <end position="171"/>
    </location>
</feature>
<dbReference type="STRING" id="35608.A0A2U1NY22"/>
<feature type="region of interest" description="Disordered" evidence="11">
    <location>
        <begin position="1"/>
        <end position="28"/>
    </location>
</feature>
<dbReference type="EMBL" id="PKPP01001992">
    <property type="protein sequence ID" value="PWA78401.1"/>
    <property type="molecule type" value="Genomic_DNA"/>
</dbReference>
<evidence type="ECO:0000256" key="9">
    <source>
        <dbReference type="ARBA" id="ARBA00056472"/>
    </source>
</evidence>
<dbReference type="InterPro" id="IPR004333">
    <property type="entry name" value="SBP_dom"/>
</dbReference>
<reference evidence="13 14" key="1">
    <citation type="journal article" date="2018" name="Mol. Plant">
        <title>The genome of Artemisia annua provides insight into the evolution of Asteraceae family and artemisinin biosynthesis.</title>
        <authorList>
            <person name="Shen Q."/>
            <person name="Zhang L."/>
            <person name="Liao Z."/>
            <person name="Wang S."/>
            <person name="Yan T."/>
            <person name="Shi P."/>
            <person name="Liu M."/>
            <person name="Fu X."/>
            <person name="Pan Q."/>
            <person name="Wang Y."/>
            <person name="Lv Z."/>
            <person name="Lu X."/>
            <person name="Zhang F."/>
            <person name="Jiang W."/>
            <person name="Ma Y."/>
            <person name="Chen M."/>
            <person name="Hao X."/>
            <person name="Li L."/>
            <person name="Tang Y."/>
            <person name="Lv G."/>
            <person name="Zhou Y."/>
            <person name="Sun X."/>
            <person name="Brodelius P.E."/>
            <person name="Rose J.K.C."/>
            <person name="Tang K."/>
        </authorList>
    </citation>
    <scope>NUCLEOTIDE SEQUENCE [LARGE SCALE GENOMIC DNA]</scope>
    <source>
        <strain evidence="14">cv. Huhao1</strain>
        <tissue evidence="13">Leaf</tissue>
    </source>
</reference>